<organism evidence="1 2">
    <name type="scientific">Enterovibrio norvegicus</name>
    <dbReference type="NCBI Taxonomy" id="188144"/>
    <lineage>
        <taxon>Bacteria</taxon>
        <taxon>Pseudomonadati</taxon>
        <taxon>Pseudomonadota</taxon>
        <taxon>Gammaproteobacteria</taxon>
        <taxon>Vibrionales</taxon>
        <taxon>Vibrionaceae</taxon>
        <taxon>Enterovibrio</taxon>
    </lineage>
</organism>
<proteinExistence type="predicted"/>
<gene>
    <name evidence="1" type="ORF">BCT23_01180</name>
</gene>
<dbReference type="AlphaFoldDB" id="A0A2N7LGK7"/>
<dbReference type="EMBL" id="MDAL01000002">
    <property type="protein sequence ID" value="PMN94671.1"/>
    <property type="molecule type" value="Genomic_DNA"/>
</dbReference>
<evidence type="ECO:0000313" key="2">
    <source>
        <dbReference type="Proteomes" id="UP000235387"/>
    </source>
</evidence>
<dbReference type="Proteomes" id="UP000235387">
    <property type="component" value="Unassembled WGS sequence"/>
</dbReference>
<accession>A0A2N7LGK7</accession>
<protein>
    <submittedName>
        <fullName evidence="1">DUF1471 domain-containing protein</fullName>
    </submittedName>
</protein>
<dbReference type="PROSITE" id="PS51257">
    <property type="entry name" value="PROKAR_LIPOPROTEIN"/>
    <property type="match status" value="1"/>
</dbReference>
<dbReference type="RefSeq" id="WP_102389777.1">
    <property type="nucleotide sequence ID" value="NZ_MDAL01000002.1"/>
</dbReference>
<reference evidence="2" key="1">
    <citation type="submission" date="2016-07" db="EMBL/GenBank/DDBJ databases">
        <title>Nontailed viruses are major unrecognized killers of bacteria in the ocean.</title>
        <authorList>
            <person name="Kauffman K."/>
            <person name="Hussain F."/>
            <person name="Yang J."/>
            <person name="Arevalo P."/>
            <person name="Brown J."/>
            <person name="Cutler M."/>
            <person name="Kelly L."/>
            <person name="Polz M.F."/>
        </authorList>
    </citation>
    <scope>NUCLEOTIDE SEQUENCE [LARGE SCALE GENOMIC DNA]</scope>
    <source>
        <strain evidence="2">10N.261.45.A10</strain>
    </source>
</reference>
<evidence type="ECO:0000313" key="1">
    <source>
        <dbReference type="EMBL" id="PMN94671.1"/>
    </source>
</evidence>
<comment type="caution">
    <text evidence="1">The sequence shown here is derived from an EMBL/GenBank/DDBJ whole genome shotgun (WGS) entry which is preliminary data.</text>
</comment>
<sequence>MKNVFLISIVVALLSGCSTPKVRIMVEARAMASISDMGVKNLKCELIDSQTLMDLHPNNVIPVLKNKTFESGGNRYLIATVLDESRGRPTSVIAEFYNCPASYQAKPSGIVKLLPGAHEVKPVSFAEIENRQCKVISSHVVDETHPDSLYTELANEVFMSGGNRYHITKIIDTDGINATSVSADIYRCKHQSVAFE</sequence>
<name>A0A2N7LGK7_9GAMM</name>